<proteinExistence type="predicted"/>
<dbReference type="AlphaFoldDB" id="A0A6N2AT74"/>
<gene>
    <name evidence="1" type="ORF">EJD97_024116</name>
</gene>
<evidence type="ECO:0000313" key="1">
    <source>
        <dbReference type="EMBL" id="TMW84929.1"/>
    </source>
</evidence>
<reference evidence="1" key="1">
    <citation type="submission" date="2019-05" db="EMBL/GenBank/DDBJ databases">
        <title>The de novo reference genome and transcriptome assemblies of the wild tomato species Solanum chilense.</title>
        <authorList>
            <person name="Stam R."/>
            <person name="Nosenko T."/>
            <person name="Hoerger A.C."/>
            <person name="Stephan W."/>
            <person name="Seidel M.A."/>
            <person name="Kuhn J.M.M."/>
            <person name="Haberer G."/>
            <person name="Tellier A."/>
        </authorList>
    </citation>
    <scope>NUCLEOTIDE SEQUENCE</scope>
    <source>
        <tissue evidence="1">Mature leaves</tissue>
    </source>
</reference>
<accession>A0A6N2AT74</accession>
<dbReference type="EMBL" id="RXGB01008101">
    <property type="protein sequence ID" value="TMW84929.1"/>
    <property type="molecule type" value="Genomic_DNA"/>
</dbReference>
<comment type="caution">
    <text evidence="1">The sequence shown here is derived from an EMBL/GenBank/DDBJ whole genome shotgun (WGS) entry which is preliminary data.</text>
</comment>
<organism evidence="1">
    <name type="scientific">Solanum chilense</name>
    <name type="common">Tomato</name>
    <name type="synonym">Lycopersicon chilense</name>
    <dbReference type="NCBI Taxonomy" id="4083"/>
    <lineage>
        <taxon>Eukaryota</taxon>
        <taxon>Viridiplantae</taxon>
        <taxon>Streptophyta</taxon>
        <taxon>Embryophyta</taxon>
        <taxon>Tracheophyta</taxon>
        <taxon>Spermatophyta</taxon>
        <taxon>Magnoliopsida</taxon>
        <taxon>eudicotyledons</taxon>
        <taxon>Gunneridae</taxon>
        <taxon>Pentapetalae</taxon>
        <taxon>asterids</taxon>
        <taxon>lamiids</taxon>
        <taxon>Solanales</taxon>
        <taxon>Solanaceae</taxon>
        <taxon>Solanoideae</taxon>
        <taxon>Solaneae</taxon>
        <taxon>Solanum</taxon>
        <taxon>Solanum subgen. Lycopersicon</taxon>
    </lineage>
</organism>
<sequence length="68" mass="7890">MYSFISKRRALFEQLVIFLTTKYLEGLRASQLACMWWLFRKATFASTVALLLQMNPFFKSSGSFVIAN</sequence>
<name>A0A6N2AT74_SOLCI</name>
<protein>
    <submittedName>
        <fullName evidence="1">Uncharacterized protein</fullName>
    </submittedName>
</protein>